<dbReference type="AlphaFoldDB" id="A0A1I6XEH8"/>
<gene>
    <name evidence="2" type="ORF">SAMN05216474_0134</name>
</gene>
<organism evidence="2 3">
    <name type="scientific">Lishizhenia tianjinensis</name>
    <dbReference type="NCBI Taxonomy" id="477690"/>
    <lineage>
        <taxon>Bacteria</taxon>
        <taxon>Pseudomonadati</taxon>
        <taxon>Bacteroidota</taxon>
        <taxon>Flavobacteriia</taxon>
        <taxon>Flavobacteriales</taxon>
        <taxon>Crocinitomicaceae</taxon>
        <taxon>Lishizhenia</taxon>
    </lineage>
</organism>
<sequence length="110" mass="12794">MKKIVKQTKKPFNKTLLLVTFLVFAGLIFFSFLQAWNAEVQLNNVSAVTLFFAESYDLLRYPLHSLLNPFVDLTEGSGVFMYFLFLILNAALYAVVFERAYNLMLIKKRR</sequence>
<dbReference type="Proteomes" id="UP000236454">
    <property type="component" value="Unassembled WGS sequence"/>
</dbReference>
<evidence type="ECO:0000256" key="1">
    <source>
        <dbReference type="SAM" id="Phobius"/>
    </source>
</evidence>
<name>A0A1I6XEH8_9FLAO</name>
<dbReference type="RefSeq" id="WP_090245176.1">
    <property type="nucleotide sequence ID" value="NZ_FPAS01000001.1"/>
</dbReference>
<keyword evidence="1" id="KW-1133">Transmembrane helix</keyword>
<protein>
    <submittedName>
        <fullName evidence="2">Uncharacterized protein</fullName>
    </submittedName>
</protein>
<proteinExistence type="predicted"/>
<evidence type="ECO:0000313" key="2">
    <source>
        <dbReference type="EMBL" id="SFT36587.1"/>
    </source>
</evidence>
<evidence type="ECO:0000313" key="3">
    <source>
        <dbReference type="Proteomes" id="UP000236454"/>
    </source>
</evidence>
<feature type="transmembrane region" description="Helical" evidence="1">
    <location>
        <begin position="79"/>
        <end position="101"/>
    </location>
</feature>
<keyword evidence="1" id="KW-0472">Membrane</keyword>
<reference evidence="2 3" key="1">
    <citation type="submission" date="2016-10" db="EMBL/GenBank/DDBJ databases">
        <authorList>
            <person name="de Groot N.N."/>
        </authorList>
    </citation>
    <scope>NUCLEOTIDE SEQUENCE [LARGE SCALE GENOMIC DNA]</scope>
    <source>
        <strain evidence="2 3">CGMCC 1.7005</strain>
    </source>
</reference>
<keyword evidence="3" id="KW-1185">Reference proteome</keyword>
<accession>A0A1I6XEH8</accession>
<dbReference type="EMBL" id="FPAS01000001">
    <property type="protein sequence ID" value="SFT36587.1"/>
    <property type="molecule type" value="Genomic_DNA"/>
</dbReference>
<keyword evidence="1" id="KW-0812">Transmembrane</keyword>